<evidence type="ECO:0000256" key="1">
    <source>
        <dbReference type="SAM" id="MobiDB-lite"/>
    </source>
</evidence>
<protein>
    <submittedName>
        <fullName evidence="2">Uncharacterized protein</fullName>
    </submittedName>
</protein>
<name>A0A511HIT8_9BACT</name>
<feature type="compositionally biased region" description="Basic and acidic residues" evidence="1">
    <location>
        <begin position="57"/>
        <end position="71"/>
    </location>
</feature>
<dbReference type="AlphaFoldDB" id="A0A511HIT8"/>
<accession>A0A511HIT8</accession>
<sequence>MASAFQGEATLSGLFEVDITPPHKSPRLPRALVHVEALRKERAVRLSTGSEGTQGDCGREYENDFKSRIQT</sequence>
<feature type="region of interest" description="Disordered" evidence="1">
    <location>
        <begin position="45"/>
        <end position="71"/>
    </location>
</feature>
<organism evidence="2 3">
    <name type="scientific">Myxococcus virescens</name>
    <dbReference type="NCBI Taxonomy" id="83456"/>
    <lineage>
        <taxon>Bacteria</taxon>
        <taxon>Pseudomonadati</taxon>
        <taxon>Myxococcota</taxon>
        <taxon>Myxococcia</taxon>
        <taxon>Myxococcales</taxon>
        <taxon>Cystobacterineae</taxon>
        <taxon>Myxococcaceae</taxon>
        <taxon>Myxococcus</taxon>
    </lineage>
</organism>
<proteinExistence type="predicted"/>
<reference evidence="2 3" key="1">
    <citation type="submission" date="2019-07" db="EMBL/GenBank/DDBJ databases">
        <title>Whole genome shotgun sequence of Myxococcus virescens NBRC 100334.</title>
        <authorList>
            <person name="Hosoyama A."/>
            <person name="Uohara A."/>
            <person name="Ohji S."/>
            <person name="Ichikawa N."/>
        </authorList>
    </citation>
    <scope>NUCLEOTIDE SEQUENCE [LARGE SCALE GENOMIC DNA]</scope>
    <source>
        <strain evidence="2 3">NBRC 100334</strain>
    </source>
</reference>
<dbReference type="EMBL" id="BJVY01000035">
    <property type="protein sequence ID" value="GEL73478.1"/>
    <property type="molecule type" value="Genomic_DNA"/>
</dbReference>
<evidence type="ECO:0000313" key="2">
    <source>
        <dbReference type="EMBL" id="GEL73478.1"/>
    </source>
</evidence>
<gene>
    <name evidence="2" type="ORF">MVI01_52620</name>
</gene>
<comment type="caution">
    <text evidence="2">The sequence shown here is derived from an EMBL/GenBank/DDBJ whole genome shotgun (WGS) entry which is preliminary data.</text>
</comment>
<evidence type="ECO:0000313" key="3">
    <source>
        <dbReference type="Proteomes" id="UP000321224"/>
    </source>
</evidence>
<dbReference type="Proteomes" id="UP000321224">
    <property type="component" value="Unassembled WGS sequence"/>
</dbReference>